<feature type="transmembrane region" description="Helical" evidence="2">
    <location>
        <begin position="127"/>
        <end position="148"/>
    </location>
</feature>
<feature type="compositionally biased region" description="Acidic residues" evidence="1">
    <location>
        <begin position="507"/>
        <end position="557"/>
    </location>
</feature>
<protein>
    <submittedName>
        <fullName evidence="3">Putative membrane protein</fullName>
    </submittedName>
</protein>
<organism evidence="3 4">
    <name type="scientific">Corynebacterium aurimucosum (strain ATCC 700975 / DSM 44827 / CIP 107346 / CN-1)</name>
    <name type="common">Corynebacterium nigricans</name>
    <dbReference type="NCBI Taxonomy" id="548476"/>
    <lineage>
        <taxon>Bacteria</taxon>
        <taxon>Bacillati</taxon>
        <taxon>Actinomycetota</taxon>
        <taxon>Actinomycetes</taxon>
        <taxon>Mycobacteriales</taxon>
        <taxon>Corynebacteriaceae</taxon>
        <taxon>Corynebacterium</taxon>
    </lineage>
</organism>
<feature type="transmembrane region" description="Helical" evidence="2">
    <location>
        <begin position="374"/>
        <end position="400"/>
    </location>
</feature>
<evidence type="ECO:0000313" key="4">
    <source>
        <dbReference type="Proteomes" id="UP000002077"/>
    </source>
</evidence>
<feature type="transmembrane region" description="Helical" evidence="2">
    <location>
        <begin position="245"/>
        <end position="266"/>
    </location>
</feature>
<dbReference type="EMBL" id="CP001601">
    <property type="protein sequence ID" value="ACP32405.1"/>
    <property type="molecule type" value="Genomic_DNA"/>
</dbReference>
<keyword evidence="2" id="KW-0472">Membrane</keyword>
<feature type="transmembrane region" description="Helical" evidence="2">
    <location>
        <begin position="406"/>
        <end position="427"/>
    </location>
</feature>
<dbReference type="Pfam" id="PF19877">
    <property type="entry name" value="DUF6350"/>
    <property type="match status" value="1"/>
</dbReference>
<sequence>MAKWTPMNKNTSPQSRSSARPRAHVRGRGDGAEHSERGHRRDRRDPAQRIKGIESDKARARRAQAPTTLRGRIRRMLIVVGVPHLVVVLGILVVAIAALLLTSSPSAWLNTIVGEAWMVFNLAPIRAGGIDVGFVPALPALLLAWLVGRRVRAAVKDRVSINDLLVLSACVLVVPLVLTFIAWLMLWDAGKVYDVSPPELYRVLPRMLLLHAVALIGGMGPRLWKALAKRSGIPRVFVDAARIGLSYLGYLVAAGLVLVVVLWGFGWSRQAEMLASYPVLNALGTIGLFLVSIVYLPNAAVAAGAVLSGSEMHIGEGTSVSLFSGHVVPLPPLPLAAAVPPSISPWFAVLLVVPAIAAVAAFARRRALVSFQVVLVATITVAVTALVAIYGVSGTLGVYGYTGPEVWTAVGLSSLWCLVVGCAFAAAQAVTAWRARRATAPVTEPEASAAAEDVEEVTEDSTSAAQEEHEQEQAALDDDIGVDTDTDTDIDADTEDEADVEAKTDTEEADPEVEADAETEAVPEADVSDAEIVETGDVDVDTQAEVEDEAVADEDGDAERAPETEESEEPEGSVKE</sequence>
<dbReference type="InterPro" id="IPR045931">
    <property type="entry name" value="DUF6350"/>
</dbReference>
<feature type="transmembrane region" description="Helical" evidence="2">
    <location>
        <begin position="286"/>
        <end position="307"/>
    </location>
</feature>
<feature type="transmembrane region" description="Helical" evidence="2">
    <location>
        <begin position="343"/>
        <end position="362"/>
    </location>
</feature>
<dbReference type="KEGG" id="car:cauri_0808"/>
<evidence type="ECO:0000256" key="1">
    <source>
        <dbReference type="SAM" id="MobiDB-lite"/>
    </source>
</evidence>
<evidence type="ECO:0000313" key="3">
    <source>
        <dbReference type="EMBL" id="ACP32405.1"/>
    </source>
</evidence>
<feature type="compositionally biased region" description="Acidic residues" evidence="1">
    <location>
        <begin position="564"/>
        <end position="576"/>
    </location>
</feature>
<dbReference type="RefSeq" id="WP_012714936.1">
    <property type="nucleotide sequence ID" value="NC_012590.1"/>
</dbReference>
<accession>C3PF01</accession>
<reference evidence="3 4" key="1">
    <citation type="journal article" date="2010" name="BMC Genomics">
        <title>Complete genome sequence and lifestyle of black-pigmented Corynebacterium aurimucosum ATCC 700975 (formerly C. nigricans CN-1) isolated from a vaginal swab of a woman with spontaneous abortion.</title>
        <authorList>
            <person name="Trost E."/>
            <person name="Gotker S."/>
            <person name="Schneider J."/>
            <person name="Schneiker-Bekel S."/>
            <person name="Szczepanowski R."/>
            <person name="Tilker A."/>
            <person name="Viehoever P."/>
            <person name="Arnold W."/>
            <person name="Bekel T."/>
            <person name="Blom J."/>
            <person name="Gartemann K.H."/>
            <person name="Linke B."/>
            <person name="Goesmann A."/>
            <person name="Puhler A."/>
            <person name="Shukla S.K."/>
            <person name="Tauch A."/>
        </authorList>
    </citation>
    <scope>NUCLEOTIDE SEQUENCE [LARGE SCALE GENOMIC DNA]</scope>
    <source>
        <strain evidence="4">ATCC 700975 / DSM 44827 / CIP 107346 / CN-1</strain>
    </source>
</reference>
<feature type="region of interest" description="Disordered" evidence="1">
    <location>
        <begin position="1"/>
        <end position="65"/>
    </location>
</feature>
<feature type="compositionally biased region" description="Low complexity" evidence="1">
    <location>
        <begin position="441"/>
        <end position="451"/>
    </location>
</feature>
<dbReference type="OrthoDB" id="4428043at2"/>
<feature type="transmembrane region" description="Helical" evidence="2">
    <location>
        <begin position="164"/>
        <end position="187"/>
    </location>
</feature>
<feature type="compositionally biased region" description="Acidic residues" evidence="1">
    <location>
        <begin position="475"/>
        <end position="499"/>
    </location>
</feature>
<dbReference type="GeneID" id="31923433"/>
<dbReference type="Proteomes" id="UP000002077">
    <property type="component" value="Chromosome"/>
</dbReference>
<dbReference type="eggNOG" id="ENOG5033EIZ">
    <property type="taxonomic scope" value="Bacteria"/>
</dbReference>
<feature type="transmembrane region" description="Helical" evidence="2">
    <location>
        <begin position="207"/>
        <end position="224"/>
    </location>
</feature>
<proteinExistence type="predicted"/>
<feature type="compositionally biased region" description="Basic and acidic residues" evidence="1">
    <location>
        <begin position="43"/>
        <end position="58"/>
    </location>
</feature>
<keyword evidence="4" id="KW-1185">Reference proteome</keyword>
<feature type="compositionally biased region" description="Basic and acidic residues" evidence="1">
    <location>
        <begin position="27"/>
        <end position="36"/>
    </location>
</feature>
<keyword evidence="2" id="KW-0812">Transmembrane</keyword>
<feature type="transmembrane region" description="Helical" evidence="2">
    <location>
        <begin position="319"/>
        <end position="337"/>
    </location>
</feature>
<dbReference type="STRING" id="548476.cauri_0808"/>
<evidence type="ECO:0000256" key="2">
    <source>
        <dbReference type="SAM" id="Phobius"/>
    </source>
</evidence>
<dbReference type="AlphaFoldDB" id="C3PF01"/>
<gene>
    <name evidence="3" type="ordered locus">cauri_0808</name>
</gene>
<keyword evidence="2" id="KW-1133">Transmembrane helix</keyword>
<feature type="region of interest" description="Disordered" evidence="1">
    <location>
        <begin position="441"/>
        <end position="576"/>
    </location>
</feature>
<name>C3PF01_CORA7</name>
<feature type="transmembrane region" description="Helical" evidence="2">
    <location>
        <begin position="77"/>
        <end position="101"/>
    </location>
</feature>
<dbReference type="HOGENOM" id="CLU_020665_0_0_11"/>